<dbReference type="CDD" id="cd06530">
    <property type="entry name" value="S26_SPase_I"/>
    <property type="match status" value="1"/>
</dbReference>
<keyword evidence="4 6" id="KW-0378">Hydrolase</keyword>
<dbReference type="InterPro" id="IPR000223">
    <property type="entry name" value="Pept_S26A_signal_pept_1"/>
</dbReference>
<dbReference type="SUPFAM" id="SSF51306">
    <property type="entry name" value="LexA/Signal peptidase"/>
    <property type="match status" value="1"/>
</dbReference>
<dbReference type="Gene3D" id="2.10.109.10">
    <property type="entry name" value="Umud Fragment, subunit A"/>
    <property type="match status" value="1"/>
</dbReference>
<feature type="transmembrane region" description="Helical" evidence="6">
    <location>
        <begin position="12"/>
        <end position="34"/>
    </location>
</feature>
<name>A0A2M7D7K0_9BACT</name>
<accession>A0A2M7D7K0</accession>
<keyword evidence="6" id="KW-0812">Transmembrane</keyword>
<keyword evidence="6" id="KW-0472">Membrane</keyword>
<proteinExistence type="inferred from homology"/>
<dbReference type="InterPro" id="IPR019758">
    <property type="entry name" value="Pept_S26A_signal_pept_1_CS"/>
</dbReference>
<dbReference type="Pfam" id="PF10502">
    <property type="entry name" value="Peptidase_S26"/>
    <property type="match status" value="1"/>
</dbReference>
<comment type="subcellular location">
    <subcellularLocation>
        <location evidence="6">Membrane</location>
        <topology evidence="6">Single-pass type II membrane protein</topology>
    </subcellularLocation>
</comment>
<dbReference type="PROSITE" id="PS00760">
    <property type="entry name" value="SPASE_I_2"/>
    <property type="match status" value="1"/>
</dbReference>
<evidence type="ECO:0000313" key="9">
    <source>
        <dbReference type="Proteomes" id="UP000230304"/>
    </source>
</evidence>
<comment type="catalytic activity">
    <reaction evidence="1 6">
        <text>Cleavage of hydrophobic, N-terminal signal or leader sequences from secreted and periplasmic proteins.</text>
        <dbReference type="EC" id="3.4.21.89"/>
    </reaction>
</comment>
<evidence type="ECO:0000256" key="3">
    <source>
        <dbReference type="ARBA" id="ARBA00013208"/>
    </source>
</evidence>
<reference evidence="9" key="1">
    <citation type="submission" date="2017-09" db="EMBL/GenBank/DDBJ databases">
        <title>Depth-based differentiation of microbial function through sediment-hosted aquifers and enrichment of novel symbionts in the deep terrestrial subsurface.</title>
        <authorList>
            <person name="Probst A.J."/>
            <person name="Ladd B."/>
            <person name="Jarett J.K."/>
            <person name="Geller-Mcgrath D.E."/>
            <person name="Sieber C.M.K."/>
            <person name="Emerson J.B."/>
            <person name="Anantharaman K."/>
            <person name="Thomas B.C."/>
            <person name="Malmstrom R."/>
            <person name="Stieglmeier M."/>
            <person name="Klingl A."/>
            <person name="Woyke T."/>
            <person name="Ryan C.M."/>
            <person name="Banfield J.F."/>
        </authorList>
    </citation>
    <scope>NUCLEOTIDE SEQUENCE [LARGE SCALE GENOMIC DNA]</scope>
</reference>
<feature type="active site" evidence="5">
    <location>
        <position position="87"/>
    </location>
</feature>
<dbReference type="PANTHER" id="PTHR43390:SF1">
    <property type="entry name" value="CHLOROPLAST PROCESSING PEPTIDASE"/>
    <property type="match status" value="1"/>
</dbReference>
<evidence type="ECO:0000256" key="6">
    <source>
        <dbReference type="RuleBase" id="RU362042"/>
    </source>
</evidence>
<dbReference type="PANTHER" id="PTHR43390">
    <property type="entry name" value="SIGNAL PEPTIDASE I"/>
    <property type="match status" value="1"/>
</dbReference>
<dbReference type="GO" id="GO:0016020">
    <property type="term" value="C:membrane"/>
    <property type="evidence" value="ECO:0007669"/>
    <property type="project" value="UniProtKB-SubCell"/>
</dbReference>
<protein>
    <recommendedName>
        <fullName evidence="3 6">Signal peptidase I</fullName>
        <ecNumber evidence="3 6">3.4.21.89</ecNumber>
    </recommendedName>
</protein>
<keyword evidence="6" id="KW-1133">Transmembrane helix</keyword>
<dbReference type="EMBL" id="PEUA01000053">
    <property type="protein sequence ID" value="PIV42242.1"/>
    <property type="molecule type" value="Genomic_DNA"/>
</dbReference>
<keyword evidence="6" id="KW-0645">Protease</keyword>
<dbReference type="InterPro" id="IPR019757">
    <property type="entry name" value="Pept_S26A_signal_pept_1_Lys-AS"/>
</dbReference>
<evidence type="ECO:0000256" key="2">
    <source>
        <dbReference type="ARBA" id="ARBA00009370"/>
    </source>
</evidence>
<dbReference type="GO" id="GO:0004252">
    <property type="term" value="F:serine-type endopeptidase activity"/>
    <property type="evidence" value="ECO:0007669"/>
    <property type="project" value="InterPro"/>
</dbReference>
<evidence type="ECO:0000259" key="7">
    <source>
        <dbReference type="Pfam" id="PF10502"/>
    </source>
</evidence>
<dbReference type="NCBIfam" id="TIGR02227">
    <property type="entry name" value="sigpep_I_bact"/>
    <property type="match status" value="1"/>
</dbReference>
<dbReference type="EC" id="3.4.21.89" evidence="3 6"/>
<dbReference type="AlphaFoldDB" id="A0A2M7D7K0"/>
<comment type="similarity">
    <text evidence="2 6">Belongs to the peptidase S26 family.</text>
</comment>
<dbReference type="PRINTS" id="PR00727">
    <property type="entry name" value="LEADERPTASE"/>
</dbReference>
<evidence type="ECO:0000256" key="1">
    <source>
        <dbReference type="ARBA" id="ARBA00000677"/>
    </source>
</evidence>
<dbReference type="Proteomes" id="UP000230304">
    <property type="component" value="Unassembled WGS sequence"/>
</dbReference>
<comment type="caution">
    <text evidence="8">The sequence shown here is derived from an EMBL/GenBank/DDBJ whole genome shotgun (WGS) entry which is preliminary data.</text>
</comment>
<dbReference type="GO" id="GO:0006465">
    <property type="term" value="P:signal peptide processing"/>
    <property type="evidence" value="ECO:0007669"/>
    <property type="project" value="InterPro"/>
</dbReference>
<dbReference type="PROSITE" id="PS00761">
    <property type="entry name" value="SPASE_I_3"/>
    <property type="match status" value="1"/>
</dbReference>
<evidence type="ECO:0000256" key="4">
    <source>
        <dbReference type="ARBA" id="ARBA00022801"/>
    </source>
</evidence>
<sequence>MLRYTMKKFFSFIWEITKIVIVALIIVVPIRYLIFQPFFVKGQSMEPNFENGDYLIVDEISYKLRDPQRGEVVVFKYPNDISQRYIKRIIGLPGETVAVENGKVEIFNKEGDKVLNESEYLSSYVFTPGSVRVTLGENEYFVLGDNRPSSSDSRRWGTLPREDIIGRVFLRAFPFASLAKIKIPIYE</sequence>
<dbReference type="GO" id="GO:0009003">
    <property type="term" value="F:signal peptidase activity"/>
    <property type="evidence" value="ECO:0007669"/>
    <property type="project" value="UniProtKB-EC"/>
</dbReference>
<feature type="active site" evidence="5">
    <location>
        <position position="44"/>
    </location>
</feature>
<dbReference type="InterPro" id="IPR019533">
    <property type="entry name" value="Peptidase_S26"/>
</dbReference>
<evidence type="ECO:0000256" key="5">
    <source>
        <dbReference type="PIRSR" id="PIRSR600223-1"/>
    </source>
</evidence>
<gene>
    <name evidence="8" type="primary">lepB</name>
    <name evidence="8" type="ORF">COS26_02345</name>
</gene>
<dbReference type="InterPro" id="IPR036286">
    <property type="entry name" value="LexA/Signal_pep-like_sf"/>
</dbReference>
<organism evidence="8 9">
    <name type="scientific">Candidatus Nealsonbacteria bacterium CG02_land_8_20_14_3_00_40_11</name>
    <dbReference type="NCBI Taxonomy" id="1974700"/>
    <lineage>
        <taxon>Bacteria</taxon>
        <taxon>Candidatus Nealsoniibacteriota</taxon>
    </lineage>
</organism>
<evidence type="ECO:0000313" key="8">
    <source>
        <dbReference type="EMBL" id="PIV42242.1"/>
    </source>
</evidence>
<feature type="domain" description="Peptidase S26" evidence="7">
    <location>
        <begin position="14"/>
        <end position="171"/>
    </location>
</feature>